<evidence type="ECO:0000313" key="2">
    <source>
        <dbReference type="Proteomes" id="UP000831532"/>
    </source>
</evidence>
<dbReference type="EMBL" id="CP063361">
    <property type="protein sequence ID" value="UOD27744.1"/>
    <property type="molecule type" value="Genomic_DNA"/>
</dbReference>
<name>A0ABY4A0Z4_9BURK</name>
<organism evidence="1 2">
    <name type="scientific">Massilia violaceinigra</name>
    <dbReference type="NCBI Taxonomy" id="2045208"/>
    <lineage>
        <taxon>Bacteria</taxon>
        <taxon>Pseudomonadati</taxon>
        <taxon>Pseudomonadota</taxon>
        <taxon>Betaproteobacteria</taxon>
        <taxon>Burkholderiales</taxon>
        <taxon>Oxalobacteraceae</taxon>
        <taxon>Telluria group</taxon>
        <taxon>Massilia</taxon>
    </lineage>
</organism>
<gene>
    <name evidence="1" type="ORF">INH39_19830</name>
</gene>
<evidence type="ECO:0000313" key="1">
    <source>
        <dbReference type="EMBL" id="UOD27744.1"/>
    </source>
</evidence>
<proteinExistence type="predicted"/>
<dbReference type="Proteomes" id="UP000831532">
    <property type="component" value="Chromosome"/>
</dbReference>
<sequence>MFAGTAIGNVIGNMACSSSTGNPPSKEECDAQWAEARQTCRNLIYEQMQQRAERRKKRSVTGVTGGYADVEACASGLVSEECGGNKVDYSVRK</sequence>
<dbReference type="RefSeq" id="WP_243488967.1">
    <property type="nucleotide sequence ID" value="NZ_CP063361.1"/>
</dbReference>
<accession>A0ABY4A0Z4</accession>
<reference evidence="1 2" key="1">
    <citation type="submission" date="2020-10" db="EMBL/GenBank/DDBJ databases">
        <title>Genome analysis of Massilia species.</title>
        <authorList>
            <person name="Jung D.-H."/>
        </authorList>
    </citation>
    <scope>NUCLEOTIDE SEQUENCE [LARGE SCALE GENOMIC DNA]</scope>
    <source>
        <strain evidence="2">sipir</strain>
    </source>
</reference>
<protein>
    <submittedName>
        <fullName evidence="1">Uncharacterized protein</fullName>
    </submittedName>
</protein>
<keyword evidence="2" id="KW-1185">Reference proteome</keyword>